<dbReference type="PANTHER" id="PTHR37534:SF49">
    <property type="entry name" value="LYSINE BIOSYNTHESIS REGULATORY PROTEIN LYS14"/>
    <property type="match status" value="1"/>
</dbReference>
<dbReference type="GO" id="GO:0000976">
    <property type="term" value="F:transcription cis-regulatory region binding"/>
    <property type="evidence" value="ECO:0007669"/>
    <property type="project" value="TreeGrafter"/>
</dbReference>
<evidence type="ECO:0000256" key="1">
    <source>
        <dbReference type="ARBA" id="ARBA00004123"/>
    </source>
</evidence>
<reference evidence="4" key="1">
    <citation type="submission" date="2023-08" db="EMBL/GenBank/DDBJ databases">
        <title>Black Yeasts Isolated from many extreme environments.</title>
        <authorList>
            <person name="Coleine C."/>
            <person name="Stajich J.E."/>
            <person name="Selbmann L."/>
        </authorList>
    </citation>
    <scope>NUCLEOTIDE SEQUENCE</scope>
    <source>
        <strain evidence="4">CCFEE 5810</strain>
    </source>
</reference>
<feature type="compositionally biased region" description="Low complexity" evidence="3">
    <location>
        <begin position="28"/>
        <end position="45"/>
    </location>
</feature>
<dbReference type="AlphaFoldDB" id="A0AAN7VYP9"/>
<keyword evidence="2" id="KW-0539">Nucleus</keyword>
<name>A0AAN7VYP9_9PEZI</name>
<evidence type="ECO:0008006" key="6">
    <source>
        <dbReference type="Google" id="ProtNLM"/>
    </source>
</evidence>
<proteinExistence type="predicted"/>
<organism evidence="4 5">
    <name type="scientific">Elasticomyces elasticus</name>
    <dbReference type="NCBI Taxonomy" id="574655"/>
    <lineage>
        <taxon>Eukaryota</taxon>
        <taxon>Fungi</taxon>
        <taxon>Dikarya</taxon>
        <taxon>Ascomycota</taxon>
        <taxon>Pezizomycotina</taxon>
        <taxon>Dothideomycetes</taxon>
        <taxon>Dothideomycetidae</taxon>
        <taxon>Mycosphaerellales</taxon>
        <taxon>Teratosphaeriaceae</taxon>
        <taxon>Elasticomyces</taxon>
    </lineage>
</organism>
<protein>
    <recommendedName>
        <fullName evidence="6">Transcription factor domain-containing protein</fullName>
    </recommendedName>
</protein>
<feature type="compositionally biased region" description="Polar residues" evidence="3">
    <location>
        <begin position="65"/>
        <end position="81"/>
    </location>
</feature>
<feature type="region of interest" description="Disordered" evidence="3">
    <location>
        <begin position="1"/>
        <end position="179"/>
    </location>
</feature>
<feature type="compositionally biased region" description="Low complexity" evidence="3">
    <location>
        <begin position="89"/>
        <end position="100"/>
    </location>
</feature>
<dbReference type="GO" id="GO:0003700">
    <property type="term" value="F:DNA-binding transcription factor activity"/>
    <property type="evidence" value="ECO:0007669"/>
    <property type="project" value="TreeGrafter"/>
</dbReference>
<dbReference type="GO" id="GO:0005634">
    <property type="term" value="C:nucleus"/>
    <property type="evidence" value="ECO:0007669"/>
    <property type="project" value="UniProtKB-SubCell"/>
</dbReference>
<dbReference type="GO" id="GO:0045944">
    <property type="term" value="P:positive regulation of transcription by RNA polymerase II"/>
    <property type="evidence" value="ECO:0007669"/>
    <property type="project" value="TreeGrafter"/>
</dbReference>
<feature type="compositionally biased region" description="Polar residues" evidence="3">
    <location>
        <begin position="147"/>
        <end position="179"/>
    </location>
</feature>
<evidence type="ECO:0000313" key="4">
    <source>
        <dbReference type="EMBL" id="KAK5693401.1"/>
    </source>
</evidence>
<feature type="compositionally biased region" description="Basic and acidic residues" evidence="3">
    <location>
        <begin position="114"/>
        <end position="123"/>
    </location>
</feature>
<comment type="subcellular location">
    <subcellularLocation>
        <location evidence="1">Nucleus</location>
    </subcellularLocation>
</comment>
<comment type="caution">
    <text evidence="4">The sequence shown here is derived from an EMBL/GenBank/DDBJ whole genome shotgun (WGS) entry which is preliminary data.</text>
</comment>
<evidence type="ECO:0000313" key="5">
    <source>
        <dbReference type="Proteomes" id="UP001310594"/>
    </source>
</evidence>
<accession>A0AAN7VYP9</accession>
<sequence>MQDRGVDSGSSEVSRRGGLQPLAPRSPPSSSNRGRSSASASGRPPRLSHRSRAGCWTCRGRKFNDATSTTQDRYSNVTTAGSAVWDPNAQRQQSASSSSRPWDDLPAFAALTSDEDRERKAETQRPGTFAVVATPDSFSNLPEYASAGQSSARRPSVQSTQSSVGSPASTSARLQHQPDPNTVLLDRFEEVSPPTTASLPTRGGPSRPDIPEAMRNLSIATPLQATSSIPASSTYNRIPNSDDHLTAHFRQSIIRRLTQPLMQGRPRHGLVPGATRDVFELEATRYRPLHHAICALSALNLSYGGRVSLEEALQHYQSALSVSSSPATADDMLSDGVFLRHFLLFVYDICVPMGADHGGDVMWAQHLNHLRSITLQRHQRLGREQYGYILWSICELDMYACLLGSGNCDFASTIIQKGMMPSLEAQIPAVSTGGPYSREEMHIFPSIQRLNEVVVLNAIKVAQHAQQYRTAASNMSPGTTARFQAGVSHLQEELLTAWHQTYPPFMGPESPQAGYTLPDRVRYVYEHAFMLHQASILYLRTSMFVAQRSIPIANQADVNADSERRCMGILALASGYLEGEIVMEHRHAIFPVFMAGVVTMQSDAKIQAINIMRSMERGAIGQNTSRTRQLLVAVCEEQSSGRIVDWLTVARERGLSVVNCGL</sequence>
<dbReference type="PANTHER" id="PTHR37534">
    <property type="entry name" value="TRANSCRIPTIONAL ACTIVATOR PROTEIN UGA3"/>
    <property type="match status" value="1"/>
</dbReference>
<dbReference type="InterPro" id="IPR021858">
    <property type="entry name" value="Fun_TF"/>
</dbReference>
<evidence type="ECO:0000256" key="2">
    <source>
        <dbReference type="ARBA" id="ARBA00023242"/>
    </source>
</evidence>
<gene>
    <name evidence="4" type="ORF">LTR97_009970</name>
</gene>
<dbReference type="EMBL" id="JAVRQU010000017">
    <property type="protein sequence ID" value="KAK5693401.1"/>
    <property type="molecule type" value="Genomic_DNA"/>
</dbReference>
<dbReference type="Proteomes" id="UP001310594">
    <property type="component" value="Unassembled WGS sequence"/>
</dbReference>
<evidence type="ECO:0000256" key="3">
    <source>
        <dbReference type="SAM" id="MobiDB-lite"/>
    </source>
</evidence>
<dbReference type="Pfam" id="PF11951">
    <property type="entry name" value="Fungal_trans_2"/>
    <property type="match status" value="1"/>
</dbReference>